<dbReference type="InterPro" id="IPR000253">
    <property type="entry name" value="FHA_dom"/>
</dbReference>
<dbReference type="EMBL" id="CAJVAX010000020">
    <property type="protein sequence ID" value="CAG7654629.1"/>
    <property type="molecule type" value="Genomic_DNA"/>
</dbReference>
<feature type="domain" description="FHA" evidence="3">
    <location>
        <begin position="133"/>
        <end position="187"/>
    </location>
</feature>
<comment type="caution">
    <text evidence="4">The sequence shown here is derived from an EMBL/GenBank/DDBJ whole genome shotgun (WGS) entry which is preliminary data.</text>
</comment>
<reference evidence="4" key="1">
    <citation type="submission" date="2021-06" db="EMBL/GenBank/DDBJ databases">
        <authorList>
            <person name="Arsene-Ploetze F."/>
        </authorList>
    </citation>
    <scope>NUCLEOTIDE SEQUENCE</scope>
    <source>
        <strain evidence="4">SBRY1</strain>
    </source>
</reference>
<dbReference type="CDD" id="cd00060">
    <property type="entry name" value="FHA"/>
    <property type="match status" value="1"/>
</dbReference>
<evidence type="ECO:0000313" key="4">
    <source>
        <dbReference type="EMBL" id="CAG7654629.1"/>
    </source>
</evidence>
<evidence type="ECO:0000256" key="2">
    <source>
        <dbReference type="SAM" id="MobiDB-lite"/>
    </source>
</evidence>
<dbReference type="AlphaFoldDB" id="A0A9W4H6S2"/>
<keyword evidence="5" id="KW-1185">Reference proteome</keyword>
<dbReference type="SUPFAM" id="SSF49879">
    <property type="entry name" value="SMAD/FHA domain"/>
    <property type="match status" value="1"/>
</dbReference>
<evidence type="ECO:0000259" key="3">
    <source>
        <dbReference type="PROSITE" id="PS50006"/>
    </source>
</evidence>
<feature type="compositionally biased region" description="Low complexity" evidence="2">
    <location>
        <begin position="68"/>
        <end position="80"/>
    </location>
</feature>
<proteinExistence type="predicted"/>
<dbReference type="InterPro" id="IPR008984">
    <property type="entry name" value="SMAD_FHA_dom_sf"/>
</dbReference>
<evidence type="ECO:0000256" key="1">
    <source>
        <dbReference type="ARBA" id="ARBA00022553"/>
    </source>
</evidence>
<dbReference type="Pfam" id="PF00498">
    <property type="entry name" value="FHA"/>
    <property type="match status" value="1"/>
</dbReference>
<dbReference type="SMART" id="SM00240">
    <property type="entry name" value="FHA"/>
    <property type="match status" value="1"/>
</dbReference>
<accession>A0A9W4H6S2</accession>
<dbReference type="Gene3D" id="2.60.200.20">
    <property type="match status" value="1"/>
</dbReference>
<dbReference type="Proteomes" id="UP001153328">
    <property type="component" value="Unassembled WGS sequence"/>
</dbReference>
<organism evidence="4 5">
    <name type="scientific">Actinacidiphila bryophytorum</name>
    <dbReference type="NCBI Taxonomy" id="1436133"/>
    <lineage>
        <taxon>Bacteria</taxon>
        <taxon>Bacillati</taxon>
        <taxon>Actinomycetota</taxon>
        <taxon>Actinomycetes</taxon>
        <taxon>Kitasatosporales</taxon>
        <taxon>Streptomycetaceae</taxon>
        <taxon>Actinacidiphila</taxon>
    </lineage>
</organism>
<keyword evidence="1" id="KW-0597">Phosphoprotein</keyword>
<name>A0A9W4H6S2_9ACTN</name>
<gene>
    <name evidence="4" type="ORF">SBRY_60543</name>
</gene>
<dbReference type="PROSITE" id="PS50006">
    <property type="entry name" value="FHA_DOMAIN"/>
    <property type="match status" value="1"/>
</dbReference>
<sequence length="213" mass="22490">MREETGVGSCPECGMPRSFAGQLVCQGCFVPFALMAAAHAAAAPSVSPTAPTERLPRPGVPPQDRPPGDIQGPGPAAGEPPEARADTEHTRVINVIPGALPRAARTRRDIPVDALRLHFPSGDVVEVAPGYSIRLGRDPQLCPAVTFLADRDNLSRIHARVGVEADGSAWITDEGSTNGTYVRGYRLTANHKAALRPGETFRLAADVHVSVLP</sequence>
<feature type="region of interest" description="Disordered" evidence="2">
    <location>
        <begin position="45"/>
        <end position="89"/>
    </location>
</feature>
<evidence type="ECO:0000313" key="5">
    <source>
        <dbReference type="Proteomes" id="UP001153328"/>
    </source>
</evidence>
<protein>
    <submittedName>
        <fullName evidence="4">FHA domain-containing protein</fullName>
    </submittedName>
</protein>